<dbReference type="EMBL" id="JACCFS010000001">
    <property type="protein sequence ID" value="NYJ32185.1"/>
    <property type="molecule type" value="Genomic_DNA"/>
</dbReference>
<evidence type="ECO:0000313" key="3">
    <source>
        <dbReference type="Proteomes" id="UP000572051"/>
    </source>
</evidence>
<keyword evidence="3" id="KW-1185">Reference proteome</keyword>
<feature type="region of interest" description="Disordered" evidence="1">
    <location>
        <begin position="104"/>
        <end position="184"/>
    </location>
</feature>
<reference evidence="2 3" key="1">
    <citation type="submission" date="2020-07" db="EMBL/GenBank/DDBJ databases">
        <title>Sequencing the genomes of 1000 actinobacteria strains.</title>
        <authorList>
            <person name="Klenk H.-P."/>
        </authorList>
    </citation>
    <scope>NUCLEOTIDE SEQUENCE [LARGE SCALE GENOMIC DNA]</scope>
    <source>
        <strain evidence="2 3">DSM 44442</strain>
    </source>
</reference>
<comment type="caution">
    <text evidence="2">The sequence shown here is derived from an EMBL/GenBank/DDBJ whole genome shotgun (WGS) entry which is preliminary data.</text>
</comment>
<sequence length="184" mass="19141">MAATHDFQIPYSLNHVWNSLPAAVQRCTRASGRGNPVPGGGYRYAFSTGMSMLTWGFSVFVDLHPLPQGTNLRISPKMNFGVFDWGEGREVATELHHHLMQTLQASPGAGPAPGRAAGPGYPGPGPQQGHPGQAPRPGPAPGPHQGPPPHQRPGPHQGPPPGRGPGYGHGHPGQGYGPGPGPAR</sequence>
<proteinExistence type="predicted"/>
<evidence type="ECO:0000256" key="1">
    <source>
        <dbReference type="SAM" id="MobiDB-lite"/>
    </source>
</evidence>
<protein>
    <submittedName>
        <fullName evidence="2">Uncharacterized protein</fullName>
    </submittedName>
</protein>
<accession>A0A7Z0EJ48</accession>
<name>A0A7Z0EJ48_9ACTN</name>
<dbReference type="AlphaFoldDB" id="A0A7Z0EJ48"/>
<gene>
    <name evidence="2" type="ORF">HNR10_000066</name>
</gene>
<feature type="compositionally biased region" description="Low complexity" evidence="1">
    <location>
        <begin position="107"/>
        <end position="119"/>
    </location>
</feature>
<evidence type="ECO:0000313" key="2">
    <source>
        <dbReference type="EMBL" id="NYJ32185.1"/>
    </source>
</evidence>
<feature type="compositionally biased region" description="Gly residues" evidence="1">
    <location>
        <begin position="164"/>
        <end position="178"/>
    </location>
</feature>
<organism evidence="2 3">
    <name type="scientific">Nocardiopsis aegyptia</name>
    <dbReference type="NCBI Taxonomy" id="220378"/>
    <lineage>
        <taxon>Bacteria</taxon>
        <taxon>Bacillati</taxon>
        <taxon>Actinomycetota</taxon>
        <taxon>Actinomycetes</taxon>
        <taxon>Streptosporangiales</taxon>
        <taxon>Nocardiopsidaceae</taxon>
        <taxon>Nocardiopsis</taxon>
    </lineage>
</organism>
<dbReference type="RefSeq" id="WP_179819879.1">
    <property type="nucleotide sequence ID" value="NZ_JACCFS010000001.1"/>
</dbReference>
<feature type="compositionally biased region" description="Pro residues" evidence="1">
    <location>
        <begin position="134"/>
        <end position="163"/>
    </location>
</feature>
<dbReference type="Proteomes" id="UP000572051">
    <property type="component" value="Unassembled WGS sequence"/>
</dbReference>